<gene>
    <name evidence="2" type="ORF">SIL87_12620</name>
</gene>
<keyword evidence="1" id="KW-1133">Transmembrane helix</keyword>
<keyword evidence="1" id="KW-0472">Membrane</keyword>
<accession>A0AAW9DTX2</accession>
<protein>
    <submittedName>
        <fullName evidence="2">Uncharacterized protein</fullName>
    </submittedName>
</protein>
<evidence type="ECO:0000313" key="3">
    <source>
        <dbReference type="Proteomes" id="UP001279553"/>
    </source>
</evidence>
<dbReference type="EMBL" id="JAWXYB010000018">
    <property type="protein sequence ID" value="MDX5931610.1"/>
    <property type="molecule type" value="Genomic_DNA"/>
</dbReference>
<proteinExistence type="predicted"/>
<organism evidence="2 3">
    <name type="scientific">Acidiphilium acidophilum</name>
    <name type="common">Thiobacillus acidophilus</name>
    <dbReference type="NCBI Taxonomy" id="76588"/>
    <lineage>
        <taxon>Bacteria</taxon>
        <taxon>Pseudomonadati</taxon>
        <taxon>Pseudomonadota</taxon>
        <taxon>Alphaproteobacteria</taxon>
        <taxon>Acetobacterales</taxon>
        <taxon>Acidocellaceae</taxon>
        <taxon>Acidiphilium</taxon>
    </lineage>
</organism>
<reference evidence="2 3" key="1">
    <citation type="submission" date="2023-11" db="EMBL/GenBank/DDBJ databases">
        <title>MicrobeMod: A computational toolkit for identifying prokaryotic methylation and restriction-modification with nanopore sequencing.</title>
        <authorList>
            <person name="Crits-Christoph A."/>
            <person name="Kang S.C."/>
            <person name="Lee H."/>
            <person name="Ostrov N."/>
        </authorList>
    </citation>
    <scope>NUCLEOTIDE SEQUENCE [LARGE SCALE GENOMIC DNA]</scope>
    <source>
        <strain evidence="2 3">DSMZ 700</strain>
    </source>
</reference>
<dbReference type="AlphaFoldDB" id="A0AAW9DTX2"/>
<name>A0AAW9DTX2_ACIAO</name>
<keyword evidence="3" id="KW-1185">Reference proteome</keyword>
<sequence length="129" mass="13639">MRARLQRADGVGIAVVAGWAAAAILFRELTIVPRAYVGICAAAHPPLVCVVRQAVLWAQYERWFGMAALLLGVVGFAFARRSLGVAALAVGIVATVNYNGTEGIIGASLGLWAWLEAATTKGETHHARQ</sequence>
<feature type="transmembrane region" description="Helical" evidence="1">
    <location>
        <begin position="7"/>
        <end position="26"/>
    </location>
</feature>
<comment type="caution">
    <text evidence="2">The sequence shown here is derived from an EMBL/GenBank/DDBJ whole genome shotgun (WGS) entry which is preliminary data.</text>
</comment>
<dbReference type="Proteomes" id="UP001279553">
    <property type="component" value="Unassembled WGS sequence"/>
</dbReference>
<feature type="transmembrane region" description="Helical" evidence="1">
    <location>
        <begin position="63"/>
        <end position="79"/>
    </location>
</feature>
<evidence type="ECO:0000313" key="2">
    <source>
        <dbReference type="EMBL" id="MDX5931610.1"/>
    </source>
</evidence>
<evidence type="ECO:0000256" key="1">
    <source>
        <dbReference type="SAM" id="Phobius"/>
    </source>
</evidence>
<keyword evidence="1" id="KW-0812">Transmembrane</keyword>